<proteinExistence type="predicted"/>
<name>A0A428X6I0_AMYBA</name>
<organism evidence="2 3">
    <name type="scientific">Amycolatopsis balhimycina DSM 5908</name>
    <dbReference type="NCBI Taxonomy" id="1081091"/>
    <lineage>
        <taxon>Bacteria</taxon>
        <taxon>Bacillati</taxon>
        <taxon>Actinomycetota</taxon>
        <taxon>Actinomycetes</taxon>
        <taxon>Pseudonocardiales</taxon>
        <taxon>Pseudonocardiaceae</taxon>
        <taxon>Amycolatopsis</taxon>
    </lineage>
</organism>
<dbReference type="OrthoDB" id="5328543at2"/>
<dbReference type="EMBL" id="QHHU01000001">
    <property type="protein sequence ID" value="RSM50916.1"/>
    <property type="molecule type" value="Genomic_DNA"/>
</dbReference>
<keyword evidence="3" id="KW-1185">Reference proteome</keyword>
<sequence>MVTEPELTRLELAGRDLVSAELFDRLVTRIAREQAEVTRGLAARIMDQALAFLAACGADRGASLSPSELVDIGWHTFLMYTKEYRKFCDRVTHGFIHHVPNDDGQETGAEVGDRVEIARTMDAVAAAGFAVDPQVWLARAAKCNSGDDGCRSSGEDGNENTETNGSGR</sequence>
<comment type="caution">
    <text evidence="2">The sequence shown here is derived from an EMBL/GenBank/DDBJ whole genome shotgun (WGS) entry which is preliminary data.</text>
</comment>
<accession>A0A428X6I0</accession>
<evidence type="ECO:0000256" key="1">
    <source>
        <dbReference type="SAM" id="MobiDB-lite"/>
    </source>
</evidence>
<evidence type="ECO:0000313" key="2">
    <source>
        <dbReference type="EMBL" id="RSM50916.1"/>
    </source>
</evidence>
<evidence type="ECO:0000313" key="3">
    <source>
        <dbReference type="Proteomes" id="UP000286716"/>
    </source>
</evidence>
<dbReference type="Proteomes" id="UP000286716">
    <property type="component" value="Unassembled WGS sequence"/>
</dbReference>
<protein>
    <submittedName>
        <fullName evidence="2">Uncharacterized protein</fullName>
    </submittedName>
</protein>
<feature type="region of interest" description="Disordered" evidence="1">
    <location>
        <begin position="144"/>
        <end position="168"/>
    </location>
</feature>
<dbReference type="AlphaFoldDB" id="A0A428X6I0"/>
<dbReference type="RefSeq" id="WP_125591350.1">
    <property type="nucleotide sequence ID" value="NZ_QHHU01000001.1"/>
</dbReference>
<reference evidence="2 3" key="1">
    <citation type="submission" date="2018-05" db="EMBL/GenBank/DDBJ databases">
        <title>Evolution of GPA BGCs.</title>
        <authorList>
            <person name="Waglechner N."/>
            <person name="Wright G.D."/>
        </authorList>
    </citation>
    <scope>NUCLEOTIDE SEQUENCE [LARGE SCALE GENOMIC DNA]</scope>
    <source>
        <strain evidence="2 3">DSM 5908</strain>
    </source>
</reference>
<gene>
    <name evidence="2" type="ORF">DMA12_00685</name>
</gene>